<dbReference type="GO" id="GO:0008800">
    <property type="term" value="F:beta-lactamase activity"/>
    <property type="evidence" value="ECO:0007669"/>
    <property type="project" value="InterPro"/>
</dbReference>
<dbReference type="Gene3D" id="3.40.710.10">
    <property type="entry name" value="DD-peptidase/beta-lactamase superfamily"/>
    <property type="match status" value="1"/>
</dbReference>
<name>A0A3R8S713_STRSU</name>
<evidence type="ECO:0000313" key="2">
    <source>
        <dbReference type="EMBL" id="RRR50852.1"/>
    </source>
</evidence>
<gene>
    <name evidence="2" type="ORF">EI998_09695</name>
</gene>
<dbReference type="EMBL" id="RSDO01000024">
    <property type="protein sequence ID" value="RRR50852.1"/>
    <property type="molecule type" value="Genomic_DNA"/>
</dbReference>
<keyword evidence="2" id="KW-0378">Hydrolase</keyword>
<evidence type="ECO:0000259" key="1">
    <source>
        <dbReference type="Pfam" id="PF13354"/>
    </source>
</evidence>
<reference evidence="2 3" key="2">
    <citation type="submission" date="2018-12" db="EMBL/GenBank/DDBJ databases">
        <title>Whole-genome sequences of fifteen clinical Streptococcus suis strains isolated from pigs between 2006 and 2018.</title>
        <authorList>
            <person name="Stevens M.J.A."/>
            <person name="Cernela N."/>
            <person name="Spoerry Serrano N."/>
            <person name="Schmitt S."/>
            <person name="Schrenzel J."/>
            <person name="Stephan R."/>
        </authorList>
    </citation>
    <scope>NUCLEOTIDE SEQUENCE [LARGE SCALE GENOMIC DNA]</scope>
    <source>
        <strain evidence="2 3">PP422</strain>
    </source>
</reference>
<comment type="caution">
    <text evidence="2">The sequence shown here is derived from an EMBL/GenBank/DDBJ whole genome shotgun (WGS) entry which is preliminary data.</text>
</comment>
<dbReference type="Pfam" id="PF13354">
    <property type="entry name" value="Beta-lactamase2"/>
    <property type="match status" value="1"/>
</dbReference>
<dbReference type="InterPro" id="IPR012338">
    <property type="entry name" value="Beta-lactam/transpept-like"/>
</dbReference>
<feature type="domain" description="Beta-lactamase class A catalytic" evidence="1">
    <location>
        <begin position="205"/>
        <end position="406"/>
    </location>
</feature>
<dbReference type="AlphaFoldDB" id="A0A3R8S713"/>
<dbReference type="InterPro" id="IPR045155">
    <property type="entry name" value="Beta-lactam_cat"/>
</dbReference>
<evidence type="ECO:0000313" key="3">
    <source>
        <dbReference type="Proteomes" id="UP000274117"/>
    </source>
</evidence>
<reference evidence="2 3" key="1">
    <citation type="submission" date="2018-11" db="EMBL/GenBank/DDBJ databases">
        <authorList>
            <person name="Stevens M.J."/>
            <person name="Cernela N."/>
            <person name="Spoerry Serrano N."/>
            <person name="Schmitt S."/>
            <person name="Schrenzel J."/>
            <person name="Stephan R."/>
        </authorList>
    </citation>
    <scope>NUCLEOTIDE SEQUENCE [LARGE SCALE GENOMIC DNA]</scope>
    <source>
        <strain evidence="2 3">PP422</strain>
    </source>
</reference>
<accession>A0A3R8S713</accession>
<organism evidence="2 3">
    <name type="scientific">Streptococcus suis</name>
    <dbReference type="NCBI Taxonomy" id="1307"/>
    <lineage>
        <taxon>Bacteria</taxon>
        <taxon>Bacillati</taxon>
        <taxon>Bacillota</taxon>
        <taxon>Bacilli</taxon>
        <taxon>Lactobacillales</taxon>
        <taxon>Streptococcaceae</taxon>
        <taxon>Streptococcus</taxon>
    </lineage>
</organism>
<protein>
    <submittedName>
        <fullName evidence="2">Serine hydrolase</fullName>
    </submittedName>
</protein>
<dbReference type="PANTHER" id="PTHR35333">
    <property type="entry name" value="BETA-LACTAMASE"/>
    <property type="match status" value="1"/>
</dbReference>
<dbReference type="GO" id="GO:0030655">
    <property type="term" value="P:beta-lactam antibiotic catabolic process"/>
    <property type="evidence" value="ECO:0007669"/>
    <property type="project" value="InterPro"/>
</dbReference>
<proteinExistence type="predicted"/>
<sequence length="426" mass="48562">MKEKLVILLLPILFSATIVDSTEVPFEITQEEYVTFNQKEYQPIFHSLPSNPISLTELHVFKDMDLTHYSHKIGPDSSLELAGLEVNNHHQQVFTLSDGTYVLASQDQVADDRILNQVGLEQTYWTKENTRISTSPVFTKQDEKESTLPPYQPVQVDTLVETPRGQFVQIVGKGWAPLDHLSTQDNRMEGVQKLLDTKYNKDNYSIYVKQVSSQLEAGINQDKILYAASVSKLPTLYYAQKQIDLGRFKLTDRVKYVKETEDFDGAYDPAGSGSISKRVDNKEYQVDDLLNRIAKESDNVASNIVGYYLADKFNQQFYDDITSITGQKWDMVTRETSPKVAGLMMEAIYHQGGFVLDSLKETRFDDQRIPKDIPVPVAHKIGDAYDFRHDVALVYTDSPFILSIFTDKASYDDISQITKDIYEILK</sequence>
<dbReference type="SUPFAM" id="SSF56601">
    <property type="entry name" value="beta-lactamase/transpeptidase-like"/>
    <property type="match status" value="1"/>
</dbReference>
<dbReference type="GO" id="GO:0046677">
    <property type="term" value="P:response to antibiotic"/>
    <property type="evidence" value="ECO:0007669"/>
    <property type="project" value="InterPro"/>
</dbReference>
<dbReference type="PANTHER" id="PTHR35333:SF3">
    <property type="entry name" value="BETA-LACTAMASE-TYPE TRANSPEPTIDASE FOLD CONTAINING PROTEIN"/>
    <property type="match status" value="1"/>
</dbReference>
<dbReference type="Proteomes" id="UP000274117">
    <property type="component" value="Unassembled WGS sequence"/>
</dbReference>
<dbReference type="InterPro" id="IPR000871">
    <property type="entry name" value="Beta-lactam_class-A"/>
</dbReference>